<sequence length="218" mass="24590">MNLEMPHTEEEKFFNFALKIVARAGALVRTAFEQPYSEVHTKLSNTDLVTETDQAVEKLLIDNLSKQFPDHKLVMVTFIKLTVVFSHNRCIELRKIYLRINFRICAVLEFSLFQTLCILKFLIISLITLEFRHRSFGSAALNMVYVAQGIVDAYVEYGVHAWDMAAAGIIVKEAGGILLDPTGTEFDVMGRRVLCASTPELAKAIASTLDHVEYEKEG</sequence>
<evidence type="ECO:0000256" key="2">
    <source>
        <dbReference type="ARBA" id="ARBA00005152"/>
    </source>
</evidence>
<dbReference type="SUPFAM" id="SSF56655">
    <property type="entry name" value="Carbohydrate phosphatase"/>
    <property type="match status" value="1"/>
</dbReference>
<evidence type="ECO:0000313" key="12">
    <source>
        <dbReference type="WBParaSite" id="TCLT_0000848101-mRNA-1"/>
    </source>
</evidence>
<dbReference type="OrthoDB" id="10254945at2759"/>
<name>A0A0N5D633_THECL</name>
<accession>A0A0N5D633</accession>
<evidence type="ECO:0000256" key="1">
    <source>
        <dbReference type="ARBA" id="ARBA00001946"/>
    </source>
</evidence>
<dbReference type="InterPro" id="IPR020550">
    <property type="entry name" value="Inositol_monophosphatase_CS"/>
</dbReference>
<keyword evidence="9" id="KW-0472">Membrane</keyword>
<protein>
    <recommendedName>
        <fullName evidence="4">inositol-phosphate phosphatase</fullName>
        <ecNumber evidence="4">3.1.3.25</ecNumber>
    </recommendedName>
</protein>
<organism evidence="12">
    <name type="scientific">Thelazia callipaeda</name>
    <name type="common">Oriental eyeworm</name>
    <name type="synonym">Parasitic nematode</name>
    <dbReference type="NCBI Taxonomy" id="103827"/>
    <lineage>
        <taxon>Eukaryota</taxon>
        <taxon>Metazoa</taxon>
        <taxon>Ecdysozoa</taxon>
        <taxon>Nematoda</taxon>
        <taxon>Chromadorea</taxon>
        <taxon>Rhabditida</taxon>
        <taxon>Spirurina</taxon>
        <taxon>Spiruromorpha</taxon>
        <taxon>Thelazioidea</taxon>
        <taxon>Thelaziidae</taxon>
        <taxon>Thelazia</taxon>
    </lineage>
</organism>
<keyword evidence="6" id="KW-0378">Hydrolase</keyword>
<dbReference type="GO" id="GO:0046872">
    <property type="term" value="F:metal ion binding"/>
    <property type="evidence" value="ECO:0007669"/>
    <property type="project" value="UniProtKB-KW"/>
</dbReference>
<dbReference type="PROSITE" id="PS00630">
    <property type="entry name" value="IMP_2"/>
    <property type="match status" value="1"/>
</dbReference>
<reference evidence="10 11" key="2">
    <citation type="submission" date="2018-11" db="EMBL/GenBank/DDBJ databases">
        <authorList>
            <consortium name="Pathogen Informatics"/>
        </authorList>
    </citation>
    <scope>NUCLEOTIDE SEQUENCE [LARGE SCALE GENOMIC DNA]</scope>
</reference>
<gene>
    <name evidence="10" type="ORF">TCLT_LOCUS8470</name>
</gene>
<evidence type="ECO:0000256" key="8">
    <source>
        <dbReference type="PIRSR" id="PIRSR600760-2"/>
    </source>
</evidence>
<dbReference type="Gene3D" id="3.30.540.10">
    <property type="entry name" value="Fructose-1,6-Bisphosphatase, subunit A, domain 1"/>
    <property type="match status" value="1"/>
</dbReference>
<evidence type="ECO:0000256" key="3">
    <source>
        <dbReference type="ARBA" id="ARBA00009759"/>
    </source>
</evidence>
<dbReference type="GO" id="GO:0006020">
    <property type="term" value="P:inositol metabolic process"/>
    <property type="evidence" value="ECO:0007669"/>
    <property type="project" value="TreeGrafter"/>
</dbReference>
<evidence type="ECO:0000256" key="4">
    <source>
        <dbReference type="ARBA" id="ARBA00013106"/>
    </source>
</evidence>
<comment type="pathway">
    <text evidence="2">Polyol metabolism; myo-inositol biosynthesis; myo-inositol from D-glucose 6-phosphate: step 2/2.</text>
</comment>
<dbReference type="FunFam" id="3.40.190.80:FF:000002">
    <property type="entry name" value="Inositol-1-monophosphatase"/>
    <property type="match status" value="1"/>
</dbReference>
<dbReference type="WBParaSite" id="TCLT_0000848101-mRNA-1">
    <property type="protein sequence ID" value="TCLT_0000848101-mRNA-1"/>
    <property type="gene ID" value="TCLT_0000848101"/>
</dbReference>
<evidence type="ECO:0000313" key="10">
    <source>
        <dbReference type="EMBL" id="VDN06032.1"/>
    </source>
</evidence>
<dbReference type="AlphaFoldDB" id="A0A0N5D633"/>
<keyword evidence="11" id="KW-1185">Reference proteome</keyword>
<proteinExistence type="inferred from homology"/>
<dbReference type="PANTHER" id="PTHR20854">
    <property type="entry name" value="INOSITOL MONOPHOSPHATASE"/>
    <property type="match status" value="1"/>
</dbReference>
<dbReference type="EMBL" id="UYYF01004637">
    <property type="protein sequence ID" value="VDN06032.1"/>
    <property type="molecule type" value="Genomic_DNA"/>
</dbReference>
<keyword evidence="9" id="KW-1133">Transmembrane helix</keyword>
<dbReference type="GO" id="GO:0008934">
    <property type="term" value="F:inositol monophosphate 1-phosphatase activity"/>
    <property type="evidence" value="ECO:0007669"/>
    <property type="project" value="TreeGrafter"/>
</dbReference>
<evidence type="ECO:0000256" key="6">
    <source>
        <dbReference type="ARBA" id="ARBA00022801"/>
    </source>
</evidence>
<dbReference type="GO" id="GO:0007165">
    <property type="term" value="P:signal transduction"/>
    <property type="evidence" value="ECO:0007669"/>
    <property type="project" value="TreeGrafter"/>
</dbReference>
<dbReference type="STRING" id="103827.A0A0N5D633"/>
<dbReference type="PANTHER" id="PTHR20854:SF4">
    <property type="entry name" value="INOSITOL-1-MONOPHOSPHATASE-RELATED"/>
    <property type="match status" value="1"/>
</dbReference>
<comment type="similarity">
    <text evidence="3">Belongs to the inositol monophosphatase superfamily.</text>
</comment>
<keyword evidence="5 8" id="KW-0479">Metal-binding</keyword>
<dbReference type="InterPro" id="IPR000760">
    <property type="entry name" value="Inositol_monophosphatase-like"/>
</dbReference>
<evidence type="ECO:0000256" key="5">
    <source>
        <dbReference type="ARBA" id="ARBA00022723"/>
    </source>
</evidence>
<dbReference type="Gene3D" id="3.40.190.80">
    <property type="match status" value="1"/>
</dbReference>
<keyword evidence="7 8" id="KW-0460">Magnesium</keyword>
<reference evidence="12" key="1">
    <citation type="submission" date="2016-04" db="UniProtKB">
        <authorList>
            <consortium name="WormBaseParasite"/>
        </authorList>
    </citation>
    <scope>IDENTIFICATION</scope>
</reference>
<evidence type="ECO:0000256" key="9">
    <source>
        <dbReference type="SAM" id="Phobius"/>
    </source>
</evidence>
<evidence type="ECO:0000313" key="11">
    <source>
        <dbReference type="Proteomes" id="UP000276776"/>
    </source>
</evidence>
<dbReference type="EC" id="3.1.3.25" evidence="4"/>
<dbReference type="Pfam" id="PF00459">
    <property type="entry name" value="Inositol_P"/>
    <property type="match status" value="2"/>
</dbReference>
<dbReference type="Proteomes" id="UP000276776">
    <property type="component" value="Unassembled WGS sequence"/>
</dbReference>
<dbReference type="GO" id="GO:0046854">
    <property type="term" value="P:phosphatidylinositol phosphate biosynthetic process"/>
    <property type="evidence" value="ECO:0007669"/>
    <property type="project" value="InterPro"/>
</dbReference>
<feature type="binding site" evidence="8">
    <location>
        <position position="163"/>
    </location>
    <ligand>
        <name>Mg(2+)</name>
        <dbReference type="ChEBI" id="CHEBI:18420"/>
        <label>1</label>
        <note>catalytic</note>
    </ligand>
</feature>
<feature type="transmembrane region" description="Helical" evidence="9">
    <location>
        <begin position="104"/>
        <end position="129"/>
    </location>
</feature>
<evidence type="ECO:0000256" key="7">
    <source>
        <dbReference type="ARBA" id="ARBA00022842"/>
    </source>
</evidence>
<dbReference type="OMA" id="GEAPVWI"/>
<comment type="cofactor">
    <cofactor evidence="1 8">
        <name>Mg(2+)</name>
        <dbReference type="ChEBI" id="CHEBI:18420"/>
    </cofactor>
</comment>
<keyword evidence="9" id="KW-0812">Transmembrane</keyword>